<evidence type="ECO:0000313" key="2">
    <source>
        <dbReference type="Proteomes" id="UP001139347"/>
    </source>
</evidence>
<dbReference type="Proteomes" id="UP001139347">
    <property type="component" value="Unassembled WGS sequence"/>
</dbReference>
<gene>
    <name evidence="1" type="ORF">MUG84_10005</name>
</gene>
<dbReference type="AlphaFoldDB" id="A0A9X2B290"/>
<name>A0A9X2B290_9BACL</name>
<sequence>MITIVYDWLDKKVLKKEGWELISLPSFTCAKTHYYRLVRPPVAGHLNHGEQLGYPHARDLTSMPT</sequence>
<comment type="caution">
    <text evidence="1">The sequence shown here is derived from an EMBL/GenBank/DDBJ whole genome shotgun (WGS) entry which is preliminary data.</text>
</comment>
<reference evidence="1" key="1">
    <citation type="submission" date="2022-04" db="EMBL/GenBank/DDBJ databases">
        <title>Paenibacillus mangrovi sp. nov., a novel endophytic bacterium isolated from bark of Kandelia candel.</title>
        <authorList>
            <person name="Tuo L."/>
        </authorList>
    </citation>
    <scope>NUCLEOTIDE SEQUENCE</scope>
    <source>
        <strain evidence="1">KQZ6P-2</strain>
    </source>
</reference>
<proteinExistence type="predicted"/>
<protein>
    <submittedName>
        <fullName evidence="1">Uncharacterized protein</fullName>
    </submittedName>
</protein>
<keyword evidence="2" id="KW-1185">Reference proteome</keyword>
<dbReference type="EMBL" id="JALIRP010000003">
    <property type="protein sequence ID" value="MCJ8012076.1"/>
    <property type="molecule type" value="Genomic_DNA"/>
</dbReference>
<organism evidence="1 2">
    <name type="scientific">Paenibacillus mangrovi</name>
    <dbReference type="NCBI Taxonomy" id="2931978"/>
    <lineage>
        <taxon>Bacteria</taxon>
        <taxon>Bacillati</taxon>
        <taxon>Bacillota</taxon>
        <taxon>Bacilli</taxon>
        <taxon>Bacillales</taxon>
        <taxon>Paenibacillaceae</taxon>
        <taxon>Paenibacillus</taxon>
    </lineage>
</organism>
<dbReference type="RefSeq" id="WP_244724605.1">
    <property type="nucleotide sequence ID" value="NZ_JALIRP010000003.1"/>
</dbReference>
<evidence type="ECO:0000313" key="1">
    <source>
        <dbReference type="EMBL" id="MCJ8012076.1"/>
    </source>
</evidence>
<accession>A0A9X2B290</accession>